<evidence type="ECO:0000313" key="1">
    <source>
        <dbReference type="EMBL" id="RDX95785.1"/>
    </source>
</evidence>
<dbReference type="Proteomes" id="UP000257109">
    <property type="component" value="Unassembled WGS sequence"/>
</dbReference>
<gene>
    <name evidence="1" type="ORF">CR513_21642</name>
</gene>
<dbReference type="AlphaFoldDB" id="A0A371GZ29"/>
<protein>
    <submittedName>
        <fullName evidence="1">Uncharacterized protein</fullName>
    </submittedName>
</protein>
<evidence type="ECO:0000313" key="2">
    <source>
        <dbReference type="Proteomes" id="UP000257109"/>
    </source>
</evidence>
<keyword evidence="2" id="KW-1185">Reference proteome</keyword>
<dbReference type="EMBL" id="QJKJ01004047">
    <property type="protein sequence ID" value="RDX95785.1"/>
    <property type="molecule type" value="Genomic_DNA"/>
</dbReference>
<reference evidence="1" key="1">
    <citation type="submission" date="2018-05" db="EMBL/GenBank/DDBJ databases">
        <title>Draft genome of Mucuna pruriens seed.</title>
        <authorList>
            <person name="Nnadi N.E."/>
            <person name="Vos R."/>
            <person name="Hasami M.H."/>
            <person name="Devisetty U.K."/>
            <person name="Aguiy J.C."/>
        </authorList>
    </citation>
    <scope>NUCLEOTIDE SEQUENCE [LARGE SCALE GENOMIC DNA]</scope>
    <source>
        <strain evidence="1">JCA_2017</strain>
    </source>
</reference>
<accession>A0A371GZ29</accession>
<proteinExistence type="predicted"/>
<comment type="caution">
    <text evidence="1">The sequence shown here is derived from an EMBL/GenBank/DDBJ whole genome shotgun (WGS) entry which is preliminary data.</text>
</comment>
<sequence length="82" mass="9637">MVFPHIEDYVDLADVDAFLAKREKGENPDSTILVVTAHLFHSKRKATDPIEDHRWSWIRTMTMAEWTKQLGDAFEKSICWYP</sequence>
<name>A0A371GZ29_MUCPR</name>
<feature type="non-terminal residue" evidence="1">
    <location>
        <position position="1"/>
    </location>
</feature>
<organism evidence="1 2">
    <name type="scientific">Mucuna pruriens</name>
    <name type="common">Velvet bean</name>
    <name type="synonym">Dolichos pruriens</name>
    <dbReference type="NCBI Taxonomy" id="157652"/>
    <lineage>
        <taxon>Eukaryota</taxon>
        <taxon>Viridiplantae</taxon>
        <taxon>Streptophyta</taxon>
        <taxon>Embryophyta</taxon>
        <taxon>Tracheophyta</taxon>
        <taxon>Spermatophyta</taxon>
        <taxon>Magnoliopsida</taxon>
        <taxon>eudicotyledons</taxon>
        <taxon>Gunneridae</taxon>
        <taxon>Pentapetalae</taxon>
        <taxon>rosids</taxon>
        <taxon>fabids</taxon>
        <taxon>Fabales</taxon>
        <taxon>Fabaceae</taxon>
        <taxon>Papilionoideae</taxon>
        <taxon>50 kb inversion clade</taxon>
        <taxon>NPAAA clade</taxon>
        <taxon>indigoferoid/millettioid clade</taxon>
        <taxon>Phaseoleae</taxon>
        <taxon>Mucuna</taxon>
    </lineage>
</organism>